<feature type="region of interest" description="Disordered" evidence="4">
    <location>
        <begin position="1"/>
        <end position="27"/>
    </location>
</feature>
<protein>
    <submittedName>
        <fullName evidence="6">Alpha/beta-hydrolase</fullName>
    </submittedName>
</protein>
<evidence type="ECO:0000256" key="4">
    <source>
        <dbReference type="SAM" id="MobiDB-lite"/>
    </source>
</evidence>
<dbReference type="InterPro" id="IPR016292">
    <property type="entry name" value="Epoxide_hydrolase"/>
</dbReference>
<comment type="similarity">
    <text evidence="1">Belongs to the peptidase S33 family.</text>
</comment>
<dbReference type="GO" id="GO:0004301">
    <property type="term" value="F:epoxide hydrolase activity"/>
    <property type="evidence" value="ECO:0007669"/>
    <property type="project" value="TreeGrafter"/>
</dbReference>
<dbReference type="InterPro" id="IPR010497">
    <property type="entry name" value="Epoxide_hydro_N"/>
</dbReference>
<accession>A0A6A6TMK1</accession>
<evidence type="ECO:0000259" key="5">
    <source>
        <dbReference type="Pfam" id="PF06441"/>
    </source>
</evidence>
<keyword evidence="7" id="KW-1185">Reference proteome</keyword>
<dbReference type="Gene3D" id="3.40.50.1820">
    <property type="entry name" value="alpha/beta hydrolase"/>
    <property type="match status" value="1"/>
</dbReference>
<dbReference type="AlphaFoldDB" id="A0A6A6TMK1"/>
<dbReference type="GO" id="GO:0097176">
    <property type="term" value="P:epoxide metabolic process"/>
    <property type="evidence" value="ECO:0007669"/>
    <property type="project" value="TreeGrafter"/>
</dbReference>
<feature type="compositionally biased region" description="Low complexity" evidence="4">
    <location>
        <begin position="1"/>
        <end position="18"/>
    </location>
</feature>
<dbReference type="PRINTS" id="PR00412">
    <property type="entry name" value="EPOXHYDRLASE"/>
</dbReference>
<evidence type="ECO:0000256" key="1">
    <source>
        <dbReference type="ARBA" id="ARBA00010088"/>
    </source>
</evidence>
<gene>
    <name evidence="6" type="ORF">K491DRAFT_687794</name>
</gene>
<feature type="domain" description="Epoxide hydrolase N-terminal" evidence="5">
    <location>
        <begin position="33"/>
        <end position="146"/>
    </location>
</feature>
<evidence type="ECO:0000256" key="2">
    <source>
        <dbReference type="ARBA" id="ARBA00022801"/>
    </source>
</evidence>
<organism evidence="6 7">
    <name type="scientific">Lophiostoma macrostomum CBS 122681</name>
    <dbReference type="NCBI Taxonomy" id="1314788"/>
    <lineage>
        <taxon>Eukaryota</taxon>
        <taxon>Fungi</taxon>
        <taxon>Dikarya</taxon>
        <taxon>Ascomycota</taxon>
        <taxon>Pezizomycotina</taxon>
        <taxon>Dothideomycetes</taxon>
        <taxon>Pleosporomycetidae</taxon>
        <taxon>Pleosporales</taxon>
        <taxon>Lophiostomataceae</taxon>
        <taxon>Lophiostoma</taxon>
    </lineage>
</organism>
<proteinExistence type="inferred from homology"/>
<feature type="active site" description="Proton acceptor" evidence="3">
    <location>
        <position position="411"/>
    </location>
</feature>
<reference evidence="6" key="1">
    <citation type="journal article" date="2020" name="Stud. Mycol.">
        <title>101 Dothideomycetes genomes: a test case for predicting lifestyles and emergence of pathogens.</title>
        <authorList>
            <person name="Haridas S."/>
            <person name="Albert R."/>
            <person name="Binder M."/>
            <person name="Bloem J."/>
            <person name="Labutti K."/>
            <person name="Salamov A."/>
            <person name="Andreopoulos B."/>
            <person name="Baker S."/>
            <person name="Barry K."/>
            <person name="Bills G."/>
            <person name="Bluhm B."/>
            <person name="Cannon C."/>
            <person name="Castanera R."/>
            <person name="Culley D."/>
            <person name="Daum C."/>
            <person name="Ezra D."/>
            <person name="Gonzalez J."/>
            <person name="Henrissat B."/>
            <person name="Kuo A."/>
            <person name="Liang C."/>
            <person name="Lipzen A."/>
            <person name="Lutzoni F."/>
            <person name="Magnuson J."/>
            <person name="Mondo S."/>
            <person name="Nolan M."/>
            <person name="Ohm R."/>
            <person name="Pangilinan J."/>
            <person name="Park H.-J."/>
            <person name="Ramirez L."/>
            <person name="Alfaro M."/>
            <person name="Sun H."/>
            <person name="Tritt A."/>
            <person name="Yoshinaga Y."/>
            <person name="Zwiers L.-H."/>
            <person name="Turgeon B."/>
            <person name="Goodwin S."/>
            <person name="Spatafora J."/>
            <person name="Crous P."/>
            <person name="Grigoriev I."/>
        </authorList>
    </citation>
    <scope>NUCLEOTIDE SEQUENCE</scope>
    <source>
        <strain evidence="6">CBS 122681</strain>
    </source>
</reference>
<name>A0A6A6TMK1_9PLEO</name>
<evidence type="ECO:0000313" key="7">
    <source>
        <dbReference type="Proteomes" id="UP000799324"/>
    </source>
</evidence>
<evidence type="ECO:0000256" key="3">
    <source>
        <dbReference type="PIRSR" id="PIRSR001112-1"/>
    </source>
</evidence>
<dbReference type="OrthoDB" id="7130006at2759"/>
<feature type="active site" description="Proton donor" evidence="3">
    <location>
        <position position="353"/>
    </location>
</feature>
<dbReference type="PIRSF" id="PIRSF001112">
    <property type="entry name" value="Epoxide_hydrolase"/>
    <property type="match status" value="1"/>
</dbReference>
<dbReference type="EMBL" id="MU004296">
    <property type="protein sequence ID" value="KAF2660982.1"/>
    <property type="molecule type" value="Genomic_DNA"/>
</dbReference>
<dbReference type="Proteomes" id="UP000799324">
    <property type="component" value="Unassembled WGS sequence"/>
</dbReference>
<evidence type="ECO:0000313" key="6">
    <source>
        <dbReference type="EMBL" id="KAF2660982.1"/>
    </source>
</evidence>
<keyword evidence="2 6" id="KW-0378">Hydrolase</keyword>
<feature type="active site" description="Nucleophile" evidence="3">
    <location>
        <position position="225"/>
    </location>
</feature>
<sequence length="435" mass="48170">MSSYPQPQSQTQAQDQTPKPYSRVPAGATVQPEPFELHIPQQQIDDFKTLLRLSPIAKETYENAQTDRRYGVPRQWIVEAKRVWEGEYDWRKTESHINSFPNFTSTLPSSSSSSPQPLHFTALFSLNPSATPLALLHGWPGSILEFLPLLTLLCQKYTPETLPYHIIVPSLPGYTLSSSAQPPVDADRSWTYADIAAVVHNLLLSLGFGGGGKGKGKGYIVQGGDIGSSVARCMAATYAECLACHLNLNFMGKPDGVSDAELAAEYATYSAAEKTGLQRMKTFRASGTAYGQMHATRPSTLGLALSSSPLALLSWISEKFLAWSDADPPLSAILDSVSLYWFTGCFASTMYTYKEDFASPDPAFFHGQRSMYIDKPFGFSWFPMELAPVPRKWVERTGRLVFYQEHESGGHFAALERPEVLLADLERFVEIALEK</sequence>
<dbReference type="Pfam" id="PF06441">
    <property type="entry name" value="EHN"/>
    <property type="match status" value="1"/>
</dbReference>
<dbReference type="InterPro" id="IPR000639">
    <property type="entry name" value="Epox_hydrolase-like"/>
</dbReference>
<dbReference type="SUPFAM" id="SSF53474">
    <property type="entry name" value="alpha/beta-Hydrolases"/>
    <property type="match status" value="1"/>
</dbReference>
<dbReference type="PANTHER" id="PTHR21661">
    <property type="entry name" value="EPOXIDE HYDROLASE 1-RELATED"/>
    <property type="match status" value="1"/>
</dbReference>
<dbReference type="InterPro" id="IPR029058">
    <property type="entry name" value="AB_hydrolase_fold"/>
</dbReference>
<dbReference type="PANTHER" id="PTHR21661:SF39">
    <property type="entry name" value="HYDROLASE, PUTATIVE (AFU_ORTHOLOGUE AFUA_3G08960)-RELATED"/>
    <property type="match status" value="1"/>
</dbReference>